<feature type="transmembrane region" description="Helical" evidence="1">
    <location>
        <begin position="41"/>
        <end position="62"/>
    </location>
</feature>
<accession>A0A0L8GCM8</accession>
<reference evidence="2" key="1">
    <citation type="submission" date="2015-07" db="EMBL/GenBank/DDBJ databases">
        <title>MeaNS - Measles Nucleotide Surveillance Program.</title>
        <authorList>
            <person name="Tran T."/>
            <person name="Druce J."/>
        </authorList>
    </citation>
    <scope>NUCLEOTIDE SEQUENCE</scope>
    <source>
        <strain evidence="2">UCB-OBI-ISO-001</strain>
        <tissue evidence="2">Gonad</tissue>
    </source>
</reference>
<feature type="transmembrane region" description="Helical" evidence="1">
    <location>
        <begin position="109"/>
        <end position="128"/>
    </location>
</feature>
<feature type="transmembrane region" description="Helical" evidence="1">
    <location>
        <begin position="6"/>
        <end position="29"/>
    </location>
</feature>
<keyword evidence="1" id="KW-0472">Membrane</keyword>
<feature type="transmembrane region" description="Helical" evidence="1">
    <location>
        <begin position="82"/>
        <end position="102"/>
    </location>
</feature>
<proteinExistence type="predicted"/>
<gene>
    <name evidence="2" type="ORF">OCBIM_22035640mg</name>
</gene>
<keyword evidence="1" id="KW-1133">Transmembrane helix</keyword>
<keyword evidence="1" id="KW-0812">Transmembrane</keyword>
<name>A0A0L8GCM8_OCTBM</name>
<dbReference type="AlphaFoldDB" id="A0A0L8GCM8"/>
<organism evidence="2">
    <name type="scientific">Octopus bimaculoides</name>
    <name type="common">California two-spotted octopus</name>
    <dbReference type="NCBI Taxonomy" id="37653"/>
    <lineage>
        <taxon>Eukaryota</taxon>
        <taxon>Metazoa</taxon>
        <taxon>Spiralia</taxon>
        <taxon>Lophotrochozoa</taxon>
        <taxon>Mollusca</taxon>
        <taxon>Cephalopoda</taxon>
        <taxon>Coleoidea</taxon>
        <taxon>Octopodiformes</taxon>
        <taxon>Octopoda</taxon>
        <taxon>Incirrata</taxon>
        <taxon>Octopodidae</taxon>
        <taxon>Octopus</taxon>
    </lineage>
</organism>
<evidence type="ECO:0000256" key="1">
    <source>
        <dbReference type="SAM" id="Phobius"/>
    </source>
</evidence>
<sequence length="144" mass="16297">MNFEILFKIIGFILNTFLFTLTKLTFLYLLHLHEHESKETWIATMTLVLAVPEIITLVKLLWSTSFLVSGKLREWPSLPSLVSGIVCSIMESTSLIFFVMRIGPKLHPIILIPLLSSVLCFHVISVSFKQGIVSIYLFGDISVV</sequence>
<evidence type="ECO:0000313" key="2">
    <source>
        <dbReference type="EMBL" id="KOF74787.1"/>
    </source>
</evidence>
<protein>
    <submittedName>
        <fullName evidence="2">Uncharacterized protein</fullName>
    </submittedName>
</protein>
<dbReference type="EMBL" id="KQ422482">
    <property type="protein sequence ID" value="KOF74787.1"/>
    <property type="molecule type" value="Genomic_DNA"/>
</dbReference>